<evidence type="ECO:0000256" key="1">
    <source>
        <dbReference type="ARBA" id="ARBA00010923"/>
    </source>
</evidence>
<evidence type="ECO:0000256" key="2">
    <source>
        <dbReference type="ARBA" id="ARBA00022747"/>
    </source>
</evidence>
<dbReference type="InterPro" id="IPR052021">
    <property type="entry name" value="Type-I_RS_S_subunit"/>
</dbReference>
<dbReference type="STRING" id="500610.SAMN02799615_00288"/>
<protein>
    <submittedName>
        <fullName evidence="5">Restriction endonuclease S subunit</fullName>
    </submittedName>
</protein>
<proteinExistence type="inferred from homology"/>
<gene>
    <name evidence="5" type="ORF">SAMN02799615_00288</name>
</gene>
<dbReference type="InterPro" id="IPR000055">
    <property type="entry name" value="Restrct_endonuc_typeI_TRD"/>
</dbReference>
<dbReference type="CDD" id="cd17283">
    <property type="entry name" value="RMtype1_S_Hpy180ORF7835P_TRD2-CR2_like"/>
    <property type="match status" value="1"/>
</dbReference>
<dbReference type="Pfam" id="PF01420">
    <property type="entry name" value="Methylase_S"/>
    <property type="match status" value="2"/>
</dbReference>
<evidence type="ECO:0000259" key="4">
    <source>
        <dbReference type="Pfam" id="PF01420"/>
    </source>
</evidence>
<dbReference type="SUPFAM" id="SSF116734">
    <property type="entry name" value="DNA methylase specificity domain"/>
    <property type="match status" value="2"/>
</dbReference>
<dbReference type="InterPro" id="IPR044946">
    <property type="entry name" value="Restrct_endonuc_typeI_TRD_sf"/>
</dbReference>
<feature type="domain" description="Type I restriction modification DNA specificity" evidence="4">
    <location>
        <begin position="231"/>
        <end position="403"/>
    </location>
</feature>
<evidence type="ECO:0000313" key="5">
    <source>
        <dbReference type="EMBL" id="SFE07636.1"/>
    </source>
</evidence>
<feature type="domain" description="Type I restriction modification DNA specificity" evidence="4">
    <location>
        <begin position="26"/>
        <end position="204"/>
    </location>
</feature>
<dbReference type="GO" id="GO:0009307">
    <property type="term" value="P:DNA restriction-modification system"/>
    <property type="evidence" value="ECO:0007669"/>
    <property type="project" value="UniProtKB-KW"/>
</dbReference>
<keyword evidence="2" id="KW-0680">Restriction system</keyword>
<dbReference type="Gene3D" id="1.10.287.1120">
    <property type="entry name" value="Bipartite methylase S protein"/>
    <property type="match status" value="1"/>
</dbReference>
<name>A0A1I1XJY0_9GAMM</name>
<dbReference type="CDD" id="cd17294">
    <property type="entry name" value="RMtype1_S_MmaC7ORF19P_TRD1-CR1_like"/>
    <property type="match status" value="1"/>
</dbReference>
<reference evidence="6" key="1">
    <citation type="submission" date="2016-10" db="EMBL/GenBank/DDBJ databases">
        <authorList>
            <person name="Varghese N."/>
            <person name="Submissions S."/>
        </authorList>
    </citation>
    <scope>NUCLEOTIDE SEQUENCE [LARGE SCALE GENOMIC DNA]</scope>
    <source>
        <strain evidence="6">UNC178MFTsu3.1</strain>
    </source>
</reference>
<keyword evidence="5" id="KW-0378">Hydrolase</keyword>
<dbReference type="PANTHER" id="PTHR30408">
    <property type="entry name" value="TYPE-1 RESTRICTION ENZYME ECOKI SPECIFICITY PROTEIN"/>
    <property type="match status" value="1"/>
</dbReference>
<dbReference type="AlphaFoldDB" id="A0A1I1XJY0"/>
<keyword evidence="5" id="KW-0540">Nuclease</keyword>
<organism evidence="5 6">
    <name type="scientific">Dyella marensis</name>
    <dbReference type="NCBI Taxonomy" id="500610"/>
    <lineage>
        <taxon>Bacteria</taxon>
        <taxon>Pseudomonadati</taxon>
        <taxon>Pseudomonadota</taxon>
        <taxon>Gammaproteobacteria</taxon>
        <taxon>Lysobacterales</taxon>
        <taxon>Rhodanobacteraceae</taxon>
        <taxon>Dyella</taxon>
    </lineage>
</organism>
<dbReference type="GO" id="GO:0003677">
    <property type="term" value="F:DNA binding"/>
    <property type="evidence" value="ECO:0007669"/>
    <property type="project" value="UniProtKB-KW"/>
</dbReference>
<keyword evidence="6" id="KW-1185">Reference proteome</keyword>
<evidence type="ECO:0000256" key="3">
    <source>
        <dbReference type="ARBA" id="ARBA00023125"/>
    </source>
</evidence>
<dbReference type="Gene3D" id="3.90.220.20">
    <property type="entry name" value="DNA methylase specificity domains"/>
    <property type="match status" value="2"/>
</dbReference>
<keyword evidence="5" id="KW-0255">Endonuclease</keyword>
<dbReference type="EMBL" id="FONH01000001">
    <property type="protein sequence ID" value="SFE07636.1"/>
    <property type="molecule type" value="Genomic_DNA"/>
</dbReference>
<dbReference type="Proteomes" id="UP000199477">
    <property type="component" value="Unassembled WGS sequence"/>
</dbReference>
<dbReference type="GO" id="GO:0004519">
    <property type="term" value="F:endonuclease activity"/>
    <property type="evidence" value="ECO:0007669"/>
    <property type="project" value="UniProtKB-KW"/>
</dbReference>
<sequence length="633" mass="69352">MEVRAPTVRPMTSGAFKQTDVGMIPMDWIVKSAKQIAEPVRGGSPRPAGDPRFFNGQFMPWLTVASLTNVPQSQLVVSETASSLTEEGTNYSRTLQPGTLIIANSGATLGVAKILGIKCCANDGIAALLRLDQDVCPKYLAYFINTQTKMLREVVATGNGQPNLNTALIGDLKFPLPPSRKEQEAIAETLSDADALIESLSQLLTKKRQIKQGAMQELLTGKKRLPGFVDSWGSVTIGSFTDCTAGGTPSTNIETYWGGDIPWMSSGDLHLKHVKDIEGRITDEGLRSSSTKWIPVGCVLIGLAGQGKTRGTVAMNHVPLCTNQSIAAIFPVDSYDSLFLYFNLESRYEELRELSAGDGGRGGLNLSLIRNLAVPMPCLIEQREIARVLADIDSDVASVEEKLAKARDIKQGMMQALLTGRIRLVQPASSVIQLLTKPAPIRPSSAQATHNWQINEAVVIGVLAQRFGSEKMPLGRKRRVKLTYLLHRHAEGRAEGYLKNAAGPYNPNTKYKGPEQIALKNGYVRALRNEKYEGFVAGEKIEQAQRYFEQWYGEAALAWLERFHYRKTEELELLATVDMAMVDLAASGELTDVASVKRIIAAHPEWLPKLSRELFSDERIAATIAECRTILGG</sequence>
<keyword evidence="3" id="KW-0238">DNA-binding</keyword>
<comment type="similarity">
    <text evidence="1">Belongs to the type-I restriction system S methylase family.</text>
</comment>
<evidence type="ECO:0000313" key="6">
    <source>
        <dbReference type="Proteomes" id="UP000199477"/>
    </source>
</evidence>
<dbReference type="PANTHER" id="PTHR30408:SF12">
    <property type="entry name" value="TYPE I RESTRICTION ENZYME MJAVIII SPECIFICITY SUBUNIT"/>
    <property type="match status" value="1"/>
</dbReference>
<accession>A0A1I1XJY0</accession>